<organism evidence="1">
    <name type="scientific">Arundo donax</name>
    <name type="common">Giant reed</name>
    <name type="synonym">Donax arundinaceus</name>
    <dbReference type="NCBI Taxonomy" id="35708"/>
    <lineage>
        <taxon>Eukaryota</taxon>
        <taxon>Viridiplantae</taxon>
        <taxon>Streptophyta</taxon>
        <taxon>Embryophyta</taxon>
        <taxon>Tracheophyta</taxon>
        <taxon>Spermatophyta</taxon>
        <taxon>Magnoliopsida</taxon>
        <taxon>Liliopsida</taxon>
        <taxon>Poales</taxon>
        <taxon>Poaceae</taxon>
        <taxon>PACMAD clade</taxon>
        <taxon>Arundinoideae</taxon>
        <taxon>Arundineae</taxon>
        <taxon>Arundo</taxon>
    </lineage>
</organism>
<evidence type="ECO:0000313" key="1">
    <source>
        <dbReference type="EMBL" id="JAD94668.1"/>
    </source>
</evidence>
<protein>
    <submittedName>
        <fullName evidence="1">Uncharacterized protein</fullName>
    </submittedName>
</protein>
<name>A0A0A9E6M7_ARUDO</name>
<dbReference type="EMBL" id="GBRH01203227">
    <property type="protein sequence ID" value="JAD94668.1"/>
    <property type="molecule type" value="Transcribed_RNA"/>
</dbReference>
<reference evidence="1" key="1">
    <citation type="submission" date="2014-09" db="EMBL/GenBank/DDBJ databases">
        <authorList>
            <person name="Magalhaes I.L.F."/>
            <person name="Oliveira U."/>
            <person name="Santos F.R."/>
            <person name="Vidigal T.H.D.A."/>
            <person name="Brescovit A.D."/>
            <person name="Santos A.J."/>
        </authorList>
    </citation>
    <scope>NUCLEOTIDE SEQUENCE</scope>
    <source>
        <tissue evidence="1">Shoot tissue taken approximately 20 cm above the soil surface</tissue>
    </source>
</reference>
<sequence length="19" mass="2278">MSQLLNCLNQHIFFFTSFS</sequence>
<accession>A0A0A9E6M7</accession>
<dbReference type="AlphaFoldDB" id="A0A0A9E6M7"/>
<reference evidence="1" key="2">
    <citation type="journal article" date="2015" name="Data Brief">
        <title>Shoot transcriptome of the giant reed, Arundo donax.</title>
        <authorList>
            <person name="Barrero R.A."/>
            <person name="Guerrero F.D."/>
            <person name="Moolhuijzen P."/>
            <person name="Goolsby J.A."/>
            <person name="Tidwell J."/>
            <person name="Bellgard S.E."/>
            <person name="Bellgard M.I."/>
        </authorList>
    </citation>
    <scope>NUCLEOTIDE SEQUENCE</scope>
    <source>
        <tissue evidence="1">Shoot tissue taken approximately 20 cm above the soil surface</tissue>
    </source>
</reference>
<proteinExistence type="predicted"/>